<evidence type="ECO:0000313" key="9">
    <source>
        <dbReference type="EMBL" id="RKO91267.1"/>
    </source>
</evidence>
<comment type="similarity">
    <text evidence="2">Belongs to the TAF12 family.</text>
</comment>
<evidence type="ECO:0000256" key="2">
    <source>
        <dbReference type="ARBA" id="ARBA00007530"/>
    </source>
</evidence>
<feature type="non-terminal residue" evidence="9">
    <location>
        <position position="1"/>
    </location>
</feature>
<dbReference type="OrthoDB" id="2193432at2759"/>
<feature type="non-terminal residue" evidence="9">
    <location>
        <position position="102"/>
    </location>
</feature>
<dbReference type="CDD" id="cd07981">
    <property type="entry name" value="HFD_TAF12"/>
    <property type="match status" value="1"/>
</dbReference>
<proteinExistence type="inferred from homology"/>
<dbReference type="EMBL" id="KZ995146">
    <property type="protein sequence ID" value="RKO91267.1"/>
    <property type="molecule type" value="Genomic_DNA"/>
</dbReference>
<feature type="domain" description="Transcription initiation factor TFIID subunit 12" evidence="8">
    <location>
        <begin position="2"/>
        <end position="69"/>
    </location>
</feature>
<keyword evidence="4" id="KW-0804">Transcription</keyword>
<dbReference type="InterPro" id="IPR009072">
    <property type="entry name" value="Histone-fold"/>
</dbReference>
<evidence type="ECO:0000313" key="10">
    <source>
        <dbReference type="Proteomes" id="UP000269721"/>
    </source>
</evidence>
<dbReference type="InterPro" id="IPR003228">
    <property type="entry name" value="TFIID_TAF12_dom"/>
</dbReference>
<evidence type="ECO:0000256" key="6">
    <source>
        <dbReference type="ARBA" id="ARBA00075089"/>
    </source>
</evidence>
<dbReference type="PANTHER" id="PTHR12264">
    <property type="entry name" value="TRANSCRIPTION INITIATION FACTOR TFIID SUBUNIT 12"/>
    <property type="match status" value="1"/>
</dbReference>
<dbReference type="Gene3D" id="1.10.20.10">
    <property type="entry name" value="Histone, subunit A"/>
    <property type="match status" value="1"/>
</dbReference>
<dbReference type="GO" id="GO:0051123">
    <property type="term" value="P:RNA polymerase II preinitiation complex assembly"/>
    <property type="evidence" value="ECO:0007669"/>
    <property type="project" value="TreeGrafter"/>
</dbReference>
<dbReference type="Pfam" id="PF03847">
    <property type="entry name" value="TFIID_20kDa"/>
    <property type="match status" value="1"/>
</dbReference>
<keyword evidence="9" id="KW-0648">Protein biosynthesis</keyword>
<dbReference type="GO" id="GO:0000124">
    <property type="term" value="C:SAGA complex"/>
    <property type="evidence" value="ECO:0007669"/>
    <property type="project" value="InterPro"/>
</dbReference>
<protein>
    <recommendedName>
        <fullName evidence="6">TBP-associated factor 12</fullName>
    </recommendedName>
    <alternativeName>
        <fullName evidence="7">Transcription initiation factor TFIID subunit 12</fullName>
    </alternativeName>
</protein>
<keyword evidence="5" id="KW-0539">Nucleus</keyword>
<evidence type="ECO:0000256" key="7">
    <source>
        <dbReference type="ARBA" id="ARBA00093657"/>
    </source>
</evidence>
<evidence type="ECO:0000256" key="4">
    <source>
        <dbReference type="ARBA" id="ARBA00023163"/>
    </source>
</evidence>
<dbReference type="FunFam" id="1.10.20.10:FF:000011">
    <property type="entry name" value="Transcription initiation factor TFIID subunit 12"/>
    <property type="match status" value="1"/>
</dbReference>
<evidence type="ECO:0000256" key="1">
    <source>
        <dbReference type="ARBA" id="ARBA00004123"/>
    </source>
</evidence>
<dbReference type="InterPro" id="IPR037794">
    <property type="entry name" value="TAF12"/>
</dbReference>
<dbReference type="GO" id="GO:0003743">
    <property type="term" value="F:translation initiation factor activity"/>
    <property type="evidence" value="ECO:0007669"/>
    <property type="project" value="UniProtKB-KW"/>
</dbReference>
<reference evidence="10" key="1">
    <citation type="journal article" date="2018" name="Nat. Microbiol.">
        <title>Leveraging single-cell genomics to expand the fungal tree of life.</title>
        <authorList>
            <person name="Ahrendt S.R."/>
            <person name="Quandt C.A."/>
            <person name="Ciobanu D."/>
            <person name="Clum A."/>
            <person name="Salamov A."/>
            <person name="Andreopoulos B."/>
            <person name="Cheng J.F."/>
            <person name="Woyke T."/>
            <person name="Pelin A."/>
            <person name="Henrissat B."/>
            <person name="Reynolds N.K."/>
            <person name="Benny G.L."/>
            <person name="Smith M.E."/>
            <person name="James T.Y."/>
            <person name="Grigoriev I.V."/>
        </authorList>
    </citation>
    <scope>NUCLEOTIDE SEQUENCE [LARGE SCALE GENOMIC DNA]</scope>
</reference>
<dbReference type="Proteomes" id="UP000269721">
    <property type="component" value="Unassembled WGS sequence"/>
</dbReference>
<keyword evidence="10" id="KW-1185">Reference proteome</keyword>
<keyword evidence="3" id="KW-0805">Transcription regulation</keyword>
<dbReference type="GO" id="GO:0003677">
    <property type="term" value="F:DNA binding"/>
    <property type="evidence" value="ECO:0007669"/>
    <property type="project" value="TreeGrafter"/>
</dbReference>
<name>A0A4V1IRU4_9FUNG</name>
<evidence type="ECO:0000256" key="3">
    <source>
        <dbReference type="ARBA" id="ARBA00023015"/>
    </source>
</evidence>
<dbReference type="GO" id="GO:0046982">
    <property type="term" value="F:protein heterodimerization activity"/>
    <property type="evidence" value="ECO:0007669"/>
    <property type="project" value="InterPro"/>
</dbReference>
<evidence type="ECO:0000256" key="5">
    <source>
        <dbReference type="ARBA" id="ARBA00023242"/>
    </source>
</evidence>
<dbReference type="SUPFAM" id="SSF47113">
    <property type="entry name" value="Histone-fold"/>
    <property type="match status" value="1"/>
</dbReference>
<sequence length="102" mass="11918">VTKRRLHDLVRQISPDERLDPESEEFLLAMADDFMTVVIQRACKIAKHRKSDNVCVKDIQLELERNWNLRIPGFPEEHRPMRRPANVTTHAARVHAVARAKK</sequence>
<gene>
    <name evidence="9" type="ORF">BDK51DRAFT_10374</name>
</gene>
<evidence type="ECO:0000259" key="8">
    <source>
        <dbReference type="Pfam" id="PF03847"/>
    </source>
</evidence>
<dbReference type="AlphaFoldDB" id="A0A4V1IRU4"/>
<accession>A0A4V1IRU4</accession>
<comment type="subcellular location">
    <subcellularLocation>
        <location evidence="1">Nucleus</location>
    </subcellularLocation>
</comment>
<keyword evidence="9" id="KW-0396">Initiation factor</keyword>
<dbReference type="GO" id="GO:0005669">
    <property type="term" value="C:transcription factor TFIID complex"/>
    <property type="evidence" value="ECO:0007669"/>
    <property type="project" value="InterPro"/>
</dbReference>
<dbReference type="GO" id="GO:0017025">
    <property type="term" value="F:TBP-class protein binding"/>
    <property type="evidence" value="ECO:0007669"/>
    <property type="project" value="TreeGrafter"/>
</dbReference>
<dbReference type="PANTHER" id="PTHR12264:SF21">
    <property type="entry name" value="TRANSCRIPTION INITIATION FACTOR TFIID SUBUNIT 12"/>
    <property type="match status" value="1"/>
</dbReference>
<organism evidence="9 10">
    <name type="scientific">Blyttiomyces helicus</name>
    <dbReference type="NCBI Taxonomy" id="388810"/>
    <lineage>
        <taxon>Eukaryota</taxon>
        <taxon>Fungi</taxon>
        <taxon>Fungi incertae sedis</taxon>
        <taxon>Chytridiomycota</taxon>
        <taxon>Chytridiomycota incertae sedis</taxon>
        <taxon>Chytridiomycetes</taxon>
        <taxon>Chytridiomycetes incertae sedis</taxon>
        <taxon>Blyttiomyces</taxon>
    </lineage>
</organism>